<feature type="domain" description="F-box" evidence="1">
    <location>
        <begin position="1"/>
        <end position="46"/>
    </location>
</feature>
<comment type="caution">
    <text evidence="2">The sequence shown here is derived from an EMBL/GenBank/DDBJ whole genome shotgun (WGS) entry which is preliminary data.</text>
</comment>
<dbReference type="AlphaFoldDB" id="A0AAD4MYT2"/>
<dbReference type="EMBL" id="JAKKPZ010000053">
    <property type="protein sequence ID" value="KAI1705819.1"/>
    <property type="molecule type" value="Genomic_DNA"/>
</dbReference>
<accession>A0AAD4MYT2</accession>
<dbReference type="PROSITE" id="PS50181">
    <property type="entry name" value="FBOX"/>
    <property type="match status" value="1"/>
</dbReference>
<organism evidence="2 3">
    <name type="scientific">Ditylenchus destructor</name>
    <dbReference type="NCBI Taxonomy" id="166010"/>
    <lineage>
        <taxon>Eukaryota</taxon>
        <taxon>Metazoa</taxon>
        <taxon>Ecdysozoa</taxon>
        <taxon>Nematoda</taxon>
        <taxon>Chromadorea</taxon>
        <taxon>Rhabditida</taxon>
        <taxon>Tylenchina</taxon>
        <taxon>Tylenchomorpha</taxon>
        <taxon>Sphaerularioidea</taxon>
        <taxon>Anguinidae</taxon>
        <taxon>Anguininae</taxon>
        <taxon>Ditylenchus</taxon>
    </lineage>
</organism>
<evidence type="ECO:0000313" key="3">
    <source>
        <dbReference type="Proteomes" id="UP001201812"/>
    </source>
</evidence>
<name>A0AAD4MYT2_9BILA</name>
<sequence length="299" mass="35119">MNIPFGILRDILAVFDRRELIILSDTTRRFNGIIAKQFPTSPYLVFPFLNYSDDNKWFWSADVTILNFEDEYQDKLTQALSKKQIAQMRSSKFLRFTETCFVADRNPVEMLSPISHVWENGILWIISNRYLRSLEFVTMVKTSHVLGLEIPGALRMLPHLLQSQCHHVAVYDMANNPARKLPLLDIVNFLFHPNHSEDVDCSYFPIRYLHISIRFPLKRQFYDEIFHSVKQKFLSTLNQTNFLLRITHKKALNWTQAEDFNLDHPLSSKKLCFRILNGKSLTLSSLSDQYLFLLNNIIE</sequence>
<evidence type="ECO:0000259" key="1">
    <source>
        <dbReference type="PROSITE" id="PS50181"/>
    </source>
</evidence>
<gene>
    <name evidence="2" type="ORF">DdX_13432</name>
</gene>
<proteinExistence type="predicted"/>
<reference evidence="2" key="1">
    <citation type="submission" date="2022-01" db="EMBL/GenBank/DDBJ databases">
        <title>Genome Sequence Resource for Two Populations of Ditylenchus destructor, the Migratory Endoparasitic Phytonematode.</title>
        <authorList>
            <person name="Zhang H."/>
            <person name="Lin R."/>
            <person name="Xie B."/>
        </authorList>
    </citation>
    <scope>NUCLEOTIDE SEQUENCE</scope>
    <source>
        <strain evidence="2">BazhouSP</strain>
    </source>
</reference>
<keyword evidence="3" id="KW-1185">Reference proteome</keyword>
<evidence type="ECO:0000313" key="2">
    <source>
        <dbReference type="EMBL" id="KAI1705819.1"/>
    </source>
</evidence>
<protein>
    <recommendedName>
        <fullName evidence="1">F-box domain-containing protein</fullName>
    </recommendedName>
</protein>
<dbReference type="Proteomes" id="UP001201812">
    <property type="component" value="Unassembled WGS sequence"/>
</dbReference>
<dbReference type="InterPro" id="IPR001810">
    <property type="entry name" value="F-box_dom"/>
</dbReference>